<reference evidence="7" key="2">
    <citation type="submission" date="2021-01" db="EMBL/GenBank/DDBJ databases">
        <authorList>
            <person name="Schikora-Tamarit M.A."/>
        </authorList>
    </citation>
    <scope>NUCLEOTIDE SEQUENCE</scope>
    <source>
        <strain evidence="7">CBS6341</strain>
    </source>
</reference>
<accession>A0A9P8TJ05</accession>
<organism evidence="7 8">
    <name type="scientific">Wickerhamomyces mucosus</name>
    <dbReference type="NCBI Taxonomy" id="1378264"/>
    <lineage>
        <taxon>Eukaryota</taxon>
        <taxon>Fungi</taxon>
        <taxon>Dikarya</taxon>
        <taxon>Ascomycota</taxon>
        <taxon>Saccharomycotina</taxon>
        <taxon>Saccharomycetes</taxon>
        <taxon>Phaffomycetales</taxon>
        <taxon>Wickerhamomycetaceae</taxon>
        <taxon>Wickerhamomyces</taxon>
    </lineage>
</organism>
<comment type="caution">
    <text evidence="7">The sequence shown here is derived from an EMBL/GenBank/DDBJ whole genome shotgun (WGS) entry which is preliminary data.</text>
</comment>
<evidence type="ECO:0000256" key="3">
    <source>
        <dbReference type="ARBA" id="ARBA00022989"/>
    </source>
</evidence>
<evidence type="ECO:0000256" key="5">
    <source>
        <dbReference type="ARBA" id="ARBA00023136"/>
    </source>
</evidence>
<dbReference type="OrthoDB" id="413313at2759"/>
<evidence type="ECO:0000313" key="7">
    <source>
        <dbReference type="EMBL" id="KAH3680420.1"/>
    </source>
</evidence>
<keyword evidence="8" id="KW-1185">Reference proteome</keyword>
<comment type="subcellular location">
    <subcellularLocation>
        <location evidence="1">Mitochondrion membrane</location>
        <topology evidence="1">Multi-pass membrane protein</topology>
    </subcellularLocation>
</comment>
<keyword evidence="2 6" id="KW-0812">Transmembrane</keyword>
<dbReference type="AlphaFoldDB" id="A0A9P8TJ05"/>
<proteinExistence type="predicted"/>
<dbReference type="Proteomes" id="UP000769528">
    <property type="component" value="Unassembled WGS sequence"/>
</dbReference>
<evidence type="ECO:0000256" key="6">
    <source>
        <dbReference type="SAM" id="Phobius"/>
    </source>
</evidence>
<gene>
    <name evidence="7" type="ORF">WICMUC_000351</name>
</gene>
<keyword evidence="5 6" id="KW-0472">Membrane</keyword>
<reference evidence="7" key="1">
    <citation type="journal article" date="2021" name="Open Biol.">
        <title>Shared evolutionary footprints suggest mitochondrial oxidative damage underlies multiple complex I losses in fungi.</title>
        <authorList>
            <person name="Schikora-Tamarit M.A."/>
            <person name="Marcet-Houben M."/>
            <person name="Nosek J."/>
            <person name="Gabaldon T."/>
        </authorList>
    </citation>
    <scope>NUCLEOTIDE SEQUENCE</scope>
    <source>
        <strain evidence="7">CBS6341</strain>
    </source>
</reference>
<evidence type="ECO:0000256" key="4">
    <source>
        <dbReference type="ARBA" id="ARBA00023128"/>
    </source>
</evidence>
<protein>
    <recommendedName>
        <fullName evidence="9">Nuclear control of ATPase protein 2</fullName>
    </recommendedName>
</protein>
<name>A0A9P8TJ05_9ASCO</name>
<evidence type="ECO:0000313" key="8">
    <source>
        <dbReference type="Proteomes" id="UP000769528"/>
    </source>
</evidence>
<dbReference type="PANTHER" id="PTHR28234:SF1">
    <property type="entry name" value="NUCLEAR CONTROL OF ATPASE PROTEIN 2"/>
    <property type="match status" value="1"/>
</dbReference>
<sequence>MSASRIINDSFQTNVKSLNELSNSLITDLTQLRIIQSTKINNVGQEYPQQSELIIISLNKVRAIFDKTIKSEYLINIKEIVDILKPFAKGSIISNLNSETPESKLLKKLETQLLLYLILSIYQIYSINLLKVAIPLNEDHYYYESIINSNWRVLLYSIQQFPKNFSLMVGRIYKDFRENLKIISNKEWEFKFYKDSLFNSFYKNLLNSPNFQNFNRSLTLNSVGLLTTKTFYEKPISYSYYILQTPFVSLYNNVVTKKKSINKIQNENAKTLGQLISHIPDFDSKLSAQTSIEFFENLLNVKKVSETTDDFERLYKIVNSAVPASLSSLKYQVKSLEKPSFFTRYWPSLLLSLLYGPSAILSLYSQRDEIYQFFQKNLVETTIGFYENWIITPINNILSTIRHDSYSEISITSQNSLESDLNSLKRMVIDYIDENPQLVKDSVLTNSQIEELVNHGDLSPIMKDYEVDIKQPLKSIVTGKLPRNLLIQVQKTKVDGGLAISGIDKMLKSQELVFGFIAASPSLIILFYTLSAIKSFINNESVWKSTRETKLIVSKSLNNIERLLISAETEDINLINGRLLIETISLKNYGSKLLPKNRLVEWNRDLNDLLLNKSIDVKFHHVNRIYNVYSRKYF</sequence>
<dbReference type="PANTHER" id="PTHR28234">
    <property type="entry name" value="NUCLEAR CONTROL OF ATPASE PROTEIN 2"/>
    <property type="match status" value="1"/>
</dbReference>
<dbReference type="InterPro" id="IPR013946">
    <property type="entry name" value="NCA2-like"/>
</dbReference>
<keyword evidence="3 6" id="KW-1133">Transmembrane helix</keyword>
<dbReference type="Pfam" id="PF08637">
    <property type="entry name" value="NCA2"/>
    <property type="match status" value="1"/>
</dbReference>
<keyword evidence="4" id="KW-0496">Mitochondrion</keyword>
<dbReference type="GO" id="GO:0005741">
    <property type="term" value="C:mitochondrial outer membrane"/>
    <property type="evidence" value="ECO:0007669"/>
    <property type="project" value="TreeGrafter"/>
</dbReference>
<evidence type="ECO:0000256" key="1">
    <source>
        <dbReference type="ARBA" id="ARBA00004225"/>
    </source>
</evidence>
<dbReference type="EMBL" id="JAEUBF010000117">
    <property type="protein sequence ID" value="KAH3680420.1"/>
    <property type="molecule type" value="Genomic_DNA"/>
</dbReference>
<evidence type="ECO:0008006" key="9">
    <source>
        <dbReference type="Google" id="ProtNLM"/>
    </source>
</evidence>
<evidence type="ECO:0000256" key="2">
    <source>
        <dbReference type="ARBA" id="ARBA00022692"/>
    </source>
</evidence>
<feature type="transmembrane region" description="Helical" evidence="6">
    <location>
        <begin position="512"/>
        <end position="530"/>
    </location>
</feature>